<dbReference type="RefSeq" id="WP_153250278.1">
    <property type="nucleotide sequence ID" value="NZ_CP044205.1"/>
</dbReference>
<accession>A0A5Q0BKK1</accession>
<dbReference type="EMBL" id="CP044205">
    <property type="protein sequence ID" value="QFY44310.1"/>
    <property type="molecule type" value="Genomic_DNA"/>
</dbReference>
<organism evidence="2 3">
    <name type="scientific">Candidatus Methylospira mobilis</name>
    <dbReference type="NCBI Taxonomy" id="1808979"/>
    <lineage>
        <taxon>Bacteria</taxon>
        <taxon>Pseudomonadati</taxon>
        <taxon>Pseudomonadota</taxon>
        <taxon>Gammaproteobacteria</taxon>
        <taxon>Methylococcales</taxon>
        <taxon>Methylococcaceae</taxon>
        <taxon>Candidatus Methylospira</taxon>
    </lineage>
</organism>
<dbReference type="GO" id="GO:0016740">
    <property type="term" value="F:transferase activity"/>
    <property type="evidence" value="ECO:0007669"/>
    <property type="project" value="UniProtKB-KW"/>
</dbReference>
<dbReference type="GO" id="GO:0006355">
    <property type="term" value="P:regulation of DNA-templated transcription"/>
    <property type="evidence" value="ECO:0007669"/>
    <property type="project" value="TreeGrafter"/>
</dbReference>
<dbReference type="InterPro" id="IPR029062">
    <property type="entry name" value="Class_I_gatase-like"/>
</dbReference>
<evidence type="ECO:0000313" key="3">
    <source>
        <dbReference type="Proteomes" id="UP000325755"/>
    </source>
</evidence>
<feature type="domain" description="DJ-1/PfpI" evidence="1">
    <location>
        <begin position="29"/>
        <end position="184"/>
    </location>
</feature>
<gene>
    <name evidence="2" type="ORF">F6R98_18115</name>
</gene>
<keyword evidence="2" id="KW-0808">Transferase</keyword>
<dbReference type="Pfam" id="PF01965">
    <property type="entry name" value="DJ-1_PfpI"/>
    <property type="match status" value="1"/>
</dbReference>
<protein>
    <submittedName>
        <fullName evidence="2">Glutamine amidotransferase</fullName>
    </submittedName>
</protein>
<keyword evidence="3" id="KW-1185">Reference proteome</keyword>
<keyword evidence="2" id="KW-0315">Glutamine amidotransferase</keyword>
<dbReference type="AlphaFoldDB" id="A0A5Q0BKK1"/>
<dbReference type="PANTHER" id="PTHR43130">
    <property type="entry name" value="ARAC-FAMILY TRANSCRIPTIONAL REGULATOR"/>
    <property type="match status" value="1"/>
</dbReference>
<dbReference type="InterPro" id="IPR002818">
    <property type="entry name" value="DJ-1/PfpI"/>
</dbReference>
<evidence type="ECO:0000313" key="2">
    <source>
        <dbReference type="EMBL" id="QFY44310.1"/>
    </source>
</evidence>
<dbReference type="SUPFAM" id="SSF52317">
    <property type="entry name" value="Class I glutamine amidotransferase-like"/>
    <property type="match status" value="1"/>
</dbReference>
<dbReference type="InParanoid" id="A0A5Q0BKK1"/>
<dbReference type="Gene3D" id="3.40.50.880">
    <property type="match status" value="1"/>
</dbReference>
<dbReference type="InterPro" id="IPR052158">
    <property type="entry name" value="INH-QAR"/>
</dbReference>
<dbReference type="OrthoDB" id="9803764at2"/>
<name>A0A5Q0BKK1_9GAMM</name>
<dbReference type="PANTHER" id="PTHR43130:SF2">
    <property type="entry name" value="DJ-1_PFPI DOMAIN-CONTAINING PROTEIN"/>
    <property type="match status" value="1"/>
</dbReference>
<dbReference type="KEGG" id="mmob:F6R98_18115"/>
<reference evidence="2 3" key="1">
    <citation type="submission" date="2019-09" db="EMBL/GenBank/DDBJ databases">
        <title>Ecophysiology of the spiral-shaped methanotroph Methylospira mobilis as revealed by the complete genome sequence.</title>
        <authorList>
            <person name="Oshkin I.Y."/>
            <person name="Dedysh S.N."/>
            <person name="Miroshnikov K."/>
            <person name="Danilova O.V."/>
            <person name="Hakobyan A."/>
            <person name="Liesack W."/>
        </authorList>
    </citation>
    <scope>NUCLEOTIDE SEQUENCE [LARGE SCALE GENOMIC DNA]</scope>
    <source>
        <strain evidence="2 3">Shm1</strain>
    </source>
</reference>
<proteinExistence type="predicted"/>
<dbReference type="Proteomes" id="UP000325755">
    <property type="component" value="Chromosome"/>
</dbReference>
<sequence length="254" mass="26755">MVQNTTSNKLQSYESFAQGISPPGTPLFRVGILVGPGFLPMDMVGVHAVFGFCPGVEIHLIWKSLDLVEGFPAWWTKPTTTFADCPDELDVFAVPMLAPETVNDPEVIAFVAEKGRKAKYVIGVCNGVVLLGAAGLLKGKRVTTSLNSLPLLTKLGAAEVVTTGGVAVDGNLYTARPSIGSFEAALMVADIALGRKSAQLANLVIEYDPHPPLGPGTVQNVGKDIAGLYEGLIADIIQDYSLGAISAYQQRVSA</sequence>
<evidence type="ECO:0000259" key="1">
    <source>
        <dbReference type="Pfam" id="PF01965"/>
    </source>
</evidence>